<dbReference type="AlphaFoldDB" id="A0A7S2S5N1"/>
<dbReference type="PANTHER" id="PTHR10367">
    <property type="entry name" value="MRNA-CAPPING ENZYME"/>
    <property type="match status" value="1"/>
</dbReference>
<dbReference type="Pfam" id="PF03919">
    <property type="entry name" value="mRNA_cap_C"/>
    <property type="match status" value="1"/>
</dbReference>
<evidence type="ECO:0000256" key="1">
    <source>
        <dbReference type="ARBA" id="ARBA00004123"/>
    </source>
</evidence>
<feature type="domain" description="mRNA capping enzyme C-terminal" evidence="13">
    <location>
        <begin position="274"/>
        <end position="400"/>
    </location>
</feature>
<dbReference type="CDD" id="cd07895">
    <property type="entry name" value="Adenylation_mRNA_capping"/>
    <property type="match status" value="1"/>
</dbReference>
<gene>
    <name evidence="14" type="ORF">QSP1433_LOCUS10567</name>
</gene>
<evidence type="ECO:0000256" key="8">
    <source>
        <dbReference type="ARBA" id="ARBA00023134"/>
    </source>
</evidence>
<protein>
    <recommendedName>
        <fullName evidence="2">mRNA guanylyltransferase</fullName>
        <ecNumber evidence="2">2.7.7.50</ecNumber>
    </recommendedName>
</protein>
<evidence type="ECO:0000256" key="10">
    <source>
        <dbReference type="ARBA" id="ARBA00044624"/>
    </source>
</evidence>
<accession>A0A7S2S5N1</accession>
<feature type="compositionally biased region" description="Acidic residues" evidence="11">
    <location>
        <begin position="140"/>
        <end position="155"/>
    </location>
</feature>
<evidence type="ECO:0000256" key="9">
    <source>
        <dbReference type="ARBA" id="ARBA00023242"/>
    </source>
</evidence>
<dbReference type="SUPFAM" id="SSF56091">
    <property type="entry name" value="DNA ligase/mRNA capping enzyme, catalytic domain"/>
    <property type="match status" value="1"/>
</dbReference>
<evidence type="ECO:0000256" key="4">
    <source>
        <dbReference type="ARBA" id="ARBA00022679"/>
    </source>
</evidence>
<dbReference type="EMBL" id="HBHK01016828">
    <property type="protein sequence ID" value="CAD9690296.1"/>
    <property type="molecule type" value="Transcribed_RNA"/>
</dbReference>
<dbReference type="GO" id="GO:0006370">
    <property type="term" value="P:7-methylguanosine mRNA capping"/>
    <property type="evidence" value="ECO:0007669"/>
    <property type="project" value="UniProtKB-KW"/>
</dbReference>
<dbReference type="GO" id="GO:0004484">
    <property type="term" value="F:mRNA guanylyltransferase activity"/>
    <property type="evidence" value="ECO:0007669"/>
    <property type="project" value="UniProtKB-EC"/>
</dbReference>
<dbReference type="Gene3D" id="3.30.470.30">
    <property type="entry name" value="DNA ligase/mRNA capping enzyme"/>
    <property type="match status" value="1"/>
</dbReference>
<reference evidence="14" key="1">
    <citation type="submission" date="2021-01" db="EMBL/GenBank/DDBJ databases">
        <authorList>
            <person name="Corre E."/>
            <person name="Pelletier E."/>
            <person name="Niang G."/>
            <person name="Scheremetjew M."/>
            <person name="Finn R."/>
            <person name="Kale V."/>
            <person name="Holt S."/>
            <person name="Cochrane G."/>
            <person name="Meng A."/>
            <person name="Brown T."/>
            <person name="Cohen L."/>
        </authorList>
    </citation>
    <scope>NUCLEOTIDE SEQUENCE</scope>
    <source>
        <strain evidence="14">NY070348D</strain>
    </source>
</reference>
<dbReference type="GO" id="GO:0005524">
    <property type="term" value="F:ATP binding"/>
    <property type="evidence" value="ECO:0007669"/>
    <property type="project" value="InterPro"/>
</dbReference>
<keyword evidence="9" id="KW-0539">Nucleus</keyword>
<dbReference type="Gene3D" id="2.40.50.140">
    <property type="entry name" value="Nucleic acid-binding proteins"/>
    <property type="match status" value="1"/>
</dbReference>
<dbReference type="InterPro" id="IPR001339">
    <property type="entry name" value="mRNA_cap_enzyme_adenylation"/>
</dbReference>
<feature type="region of interest" description="Disordered" evidence="11">
    <location>
        <begin position="140"/>
        <end position="163"/>
    </location>
</feature>
<evidence type="ECO:0000256" key="5">
    <source>
        <dbReference type="ARBA" id="ARBA00022695"/>
    </source>
</evidence>
<dbReference type="GO" id="GO:0005525">
    <property type="term" value="F:GTP binding"/>
    <property type="evidence" value="ECO:0007669"/>
    <property type="project" value="UniProtKB-KW"/>
</dbReference>
<name>A0A7S2S5N1_9STRA</name>
<feature type="domain" description="mRNA capping enzyme adenylation" evidence="12">
    <location>
        <begin position="149"/>
        <end position="269"/>
    </location>
</feature>
<keyword evidence="3" id="KW-0507">mRNA processing</keyword>
<dbReference type="InterPro" id="IPR012340">
    <property type="entry name" value="NA-bd_OB-fold"/>
</dbReference>
<dbReference type="PANTHER" id="PTHR10367:SF17">
    <property type="entry name" value="MRNA-CAPPING ENZYME"/>
    <property type="match status" value="1"/>
</dbReference>
<comment type="subcellular location">
    <subcellularLocation>
        <location evidence="1">Nucleus</location>
    </subcellularLocation>
</comment>
<proteinExistence type="predicted"/>
<evidence type="ECO:0000313" key="14">
    <source>
        <dbReference type="EMBL" id="CAD9690296.1"/>
    </source>
</evidence>
<dbReference type="GO" id="GO:0005634">
    <property type="term" value="C:nucleus"/>
    <property type="evidence" value="ECO:0007669"/>
    <property type="project" value="UniProtKB-SubCell"/>
</dbReference>
<feature type="domain" description="mRNA capping enzyme adenylation" evidence="12">
    <location>
        <begin position="42"/>
        <end position="140"/>
    </location>
</feature>
<evidence type="ECO:0000256" key="7">
    <source>
        <dbReference type="ARBA" id="ARBA00023042"/>
    </source>
</evidence>
<keyword evidence="8" id="KW-0342">GTP-binding</keyword>
<sequence>MLDPENPGEFVRDAHLLRALKRECLQLAGKENDNFNRFPGSQPVSLLNQHMTVLKNQKFLVCEKSDGVRYLLLFYTIPFVVQNPPKCWPKVLGGRTGSVFLVNRKFEFITVPEIDLVLSDSLLRSLSGTLLDGELVKDEVLDDNPEDGGEMDIDGEEKSSKRGPKTFQSTFLVFDTLSVCGKFVGHLDLFDRLRAAQGEIIFKLRMYHLQNGPPKDVVITLKQMYAKEAVPFILDKVLKGLPHENDGLIFTRYDKPYKPGTCEDILKWKPRYLNSVDFEISPMWGLNDDGVAEWRYCRISAARRGVSLPFGFMYVDEKDQKMLRDKYNGTPAIIECVRPDDWFLYEPPKDRNTPWNDEIKHPGPGWKYLRLREDKHIANDINTVNRVIDSIESGITGDVLKQELA</sequence>
<dbReference type="EC" id="2.7.7.50" evidence="2"/>
<dbReference type="SUPFAM" id="SSF50249">
    <property type="entry name" value="Nucleic acid-binding proteins"/>
    <property type="match status" value="1"/>
</dbReference>
<keyword evidence="7" id="KW-0506">mRNA capping</keyword>
<dbReference type="Pfam" id="PF01331">
    <property type="entry name" value="mRNA_cap_enzyme"/>
    <property type="match status" value="2"/>
</dbReference>
<keyword evidence="5" id="KW-0548">Nucleotidyltransferase</keyword>
<evidence type="ECO:0000256" key="2">
    <source>
        <dbReference type="ARBA" id="ARBA00012475"/>
    </source>
</evidence>
<evidence type="ECO:0000256" key="6">
    <source>
        <dbReference type="ARBA" id="ARBA00022741"/>
    </source>
</evidence>
<evidence type="ECO:0000256" key="11">
    <source>
        <dbReference type="SAM" id="MobiDB-lite"/>
    </source>
</evidence>
<evidence type="ECO:0000256" key="3">
    <source>
        <dbReference type="ARBA" id="ARBA00022664"/>
    </source>
</evidence>
<keyword evidence="6" id="KW-0547">Nucleotide-binding</keyword>
<keyword evidence="4" id="KW-0808">Transferase</keyword>
<organism evidence="14">
    <name type="scientific">Mucochytrium quahogii</name>
    <dbReference type="NCBI Taxonomy" id="96639"/>
    <lineage>
        <taxon>Eukaryota</taxon>
        <taxon>Sar</taxon>
        <taxon>Stramenopiles</taxon>
        <taxon>Bigyra</taxon>
        <taxon>Labyrinthulomycetes</taxon>
        <taxon>Thraustochytrida</taxon>
        <taxon>Thraustochytriidae</taxon>
        <taxon>Mucochytrium</taxon>
    </lineage>
</organism>
<evidence type="ECO:0000259" key="12">
    <source>
        <dbReference type="Pfam" id="PF01331"/>
    </source>
</evidence>
<evidence type="ECO:0000259" key="13">
    <source>
        <dbReference type="Pfam" id="PF03919"/>
    </source>
</evidence>
<dbReference type="InterPro" id="IPR051029">
    <property type="entry name" value="mRNA_Capping_Enz/RNA_Phosphat"/>
</dbReference>
<comment type="catalytic activity">
    <reaction evidence="10">
        <text>a 5'-end diphospho-ribonucleoside in mRNA + GTP + H(+) = a 5'-end (5'-triphosphoguanosine)-ribonucleoside in mRNA + diphosphate</text>
        <dbReference type="Rhea" id="RHEA:67012"/>
        <dbReference type="Rhea" id="RHEA-COMP:17165"/>
        <dbReference type="Rhea" id="RHEA-COMP:17166"/>
        <dbReference type="ChEBI" id="CHEBI:15378"/>
        <dbReference type="ChEBI" id="CHEBI:33019"/>
        <dbReference type="ChEBI" id="CHEBI:37565"/>
        <dbReference type="ChEBI" id="CHEBI:167616"/>
        <dbReference type="ChEBI" id="CHEBI:167617"/>
        <dbReference type="EC" id="2.7.7.50"/>
    </reaction>
    <physiologicalReaction direction="left-to-right" evidence="10">
        <dbReference type="Rhea" id="RHEA:67013"/>
    </physiologicalReaction>
</comment>
<dbReference type="InterPro" id="IPR013846">
    <property type="entry name" value="mRNA_cap_enzyme_C"/>
</dbReference>